<evidence type="ECO:0000256" key="1">
    <source>
        <dbReference type="ARBA" id="ARBA00009820"/>
    </source>
</evidence>
<dbReference type="AlphaFoldDB" id="A0A7G9YD11"/>
<gene>
    <name evidence="3" type="primary">tolB</name>
    <name evidence="3" type="ORF">LAAKCKNM_00015</name>
</gene>
<evidence type="ECO:0000313" key="3">
    <source>
        <dbReference type="EMBL" id="QNO45895.1"/>
    </source>
</evidence>
<keyword evidence="2" id="KW-1133">Transmembrane helix</keyword>
<comment type="similarity">
    <text evidence="1">Belongs to the TolB family.</text>
</comment>
<accession>A0A7G9YD11</accession>
<keyword evidence="2" id="KW-0812">Transmembrane</keyword>
<dbReference type="SUPFAM" id="SSF69304">
    <property type="entry name" value="Tricorn protease N-terminal domain"/>
    <property type="match status" value="1"/>
</dbReference>
<name>A0A7G9YD11_9EURY</name>
<dbReference type="Pfam" id="PF07676">
    <property type="entry name" value="PD40"/>
    <property type="match status" value="5"/>
</dbReference>
<evidence type="ECO:0000256" key="2">
    <source>
        <dbReference type="SAM" id="Phobius"/>
    </source>
</evidence>
<feature type="transmembrane region" description="Helical" evidence="2">
    <location>
        <begin position="7"/>
        <end position="26"/>
    </location>
</feature>
<dbReference type="PANTHER" id="PTHR36842:SF1">
    <property type="entry name" value="PROTEIN TOLB"/>
    <property type="match status" value="1"/>
</dbReference>
<sequence>MKKQFEIATIMVAIMVLSVLTAMPVMSGNENITNMNKTNGDSSAKYIFDERGQIISSTIANETNISEVEHPVSIAASSDFAATSNLVGKIAFKSDRDGDWEIYVMDADGSNVTQLTRNIVNDWSPVWSPDGKRLAFASDRDGDLEIYVMNSDGSNVLKLTDNAIVDLGPSWSPNGKKIAFRSGESVTSTGIYVMNADGSNLKCLALPHAFISNQAWSPDGSKIVFSLVKAGGGEINVMNSTDGSNKRRLIQPAYSRGHKMHDDAPAWSPVGDKMVFYSFRHGFIETTPGTYEANGEIYVMDPDGSNLVRLTYDPYYTDYVPSWSPDGKRIVFVSECDGDREIYVMDADGSNVTPLTINTAKDSDPHWYSLKVWDPWIYDTNGNGVIEKNEAGNAAKDYFDGKITMEQALEVLLLHFATQP</sequence>
<keyword evidence="2" id="KW-0472">Membrane</keyword>
<protein>
    <submittedName>
        <fullName evidence="3">Tol-Pal system protein TolB</fullName>
    </submittedName>
</protein>
<dbReference type="InterPro" id="IPR011659">
    <property type="entry name" value="WD40"/>
</dbReference>
<dbReference type="Gene3D" id="2.120.10.30">
    <property type="entry name" value="TolB, C-terminal domain"/>
    <property type="match status" value="3"/>
</dbReference>
<dbReference type="PANTHER" id="PTHR36842">
    <property type="entry name" value="PROTEIN TOLB HOMOLOG"/>
    <property type="match status" value="1"/>
</dbReference>
<dbReference type="EMBL" id="MT631160">
    <property type="protein sequence ID" value="QNO45895.1"/>
    <property type="molecule type" value="Genomic_DNA"/>
</dbReference>
<reference evidence="3" key="1">
    <citation type="submission" date="2020-06" db="EMBL/GenBank/DDBJ databases">
        <title>Unique genomic features of the anaerobic methanotrophic archaea.</title>
        <authorList>
            <person name="Chadwick G.L."/>
            <person name="Skennerton C.T."/>
            <person name="Laso-Perez R."/>
            <person name="Leu A.O."/>
            <person name="Speth D.R."/>
            <person name="Yu H."/>
            <person name="Morgan-Lang C."/>
            <person name="Hatzenpichler R."/>
            <person name="Goudeau D."/>
            <person name="Malmstrom R."/>
            <person name="Brazelton W.J."/>
            <person name="Woyke T."/>
            <person name="Hallam S.J."/>
            <person name="Tyson G.W."/>
            <person name="Wegener G."/>
            <person name="Boetius A."/>
            <person name="Orphan V."/>
        </authorList>
    </citation>
    <scope>NUCLEOTIDE SEQUENCE</scope>
</reference>
<dbReference type="InterPro" id="IPR011042">
    <property type="entry name" value="6-blade_b-propeller_TolB-like"/>
</dbReference>
<proteinExistence type="inferred from homology"/>
<organism evidence="3">
    <name type="scientific">Candidatus Methanogaster sp. ANME-2c ERB4</name>
    <dbReference type="NCBI Taxonomy" id="2759911"/>
    <lineage>
        <taxon>Archaea</taxon>
        <taxon>Methanobacteriati</taxon>
        <taxon>Methanobacteriota</taxon>
        <taxon>Stenosarchaea group</taxon>
        <taxon>Methanomicrobia</taxon>
        <taxon>Methanosarcinales</taxon>
        <taxon>ANME-2 cluster</taxon>
        <taxon>Candidatus Methanogasteraceae</taxon>
        <taxon>Candidatus Methanogaster</taxon>
    </lineage>
</organism>